<sequence length="895" mass="100753">MGPSNNCIFPPTRAPSANPVFYRTYSRQIDSTISHQDKDNTDYNHDNEDGTTSSFSSSSSSSLQSRRETFQETITRTIRNLSSIGSLTPTQTSFLLSSALSQKIFPSGRALWLAGTPWSCNPSNVSGYYNSTSLIVNDLESFGLSMDLSMVGCGTGAVLEQTEDCLMNLPVVQNEIVLKKVTPVCSNYRKKEERYEHTSFVWDKDTNEFWLNVGDSRKGWVDAYMTLLELSFGCGCSSERTKDALQNANMISSHSIEQEQQLIHLNIDLSNLRPPGSPLKGFGGTANPTTLPRMFTRVTDLLNSTMNKRLSTIDACLLLDECASAVVAGNKRRPAGMRQFDFRDMEAAHAKANLYTYKEDIQKWVVDSKRESLRLANHTRVIHSKPTFEEVRASVKMQYETGEGAIQYAPEAILRANADLFYKHDDSDDDTATSQQRQEQRASFLDSYEKGGPQKAAEWLQKHRNINDEKEIQHRLKRYGLNSCGEIIGCDFHCNLSEVHLNTLDPMDVSSQEDAFKAAALTASCLLHQDFEVDRFQYSASIDPIIGVSFTGLFDFFVKAFGKEWLDWMMDGRPSSSVVSKYFEEKEALYLQSWRNAARRTVVEYCQTHNLPRTPSRITTVQPAGTKSLLTGASSGWHPPKATRFVRRVTFGQNDPIALACMDYGYNVIPSSSARDEVTGELLDDIYDEQSTEWLVEIPTEVSWANLLDDDDDDDDDICNEKKEEKREKCRENIDLSQMPARSQWGLYWTVQTHYTDHNTSATIEFREDEIDELSKLIHDGIGNGYVSAALLARFDSSVTFPRMPIEPISRERYNEIIKEVESRCVSDNFDELVAMHDKKVVMMTKQKAQEQQYRNGIAEVSVASGMMGGGGDAACTSDACLSKVEEIERRGLIS</sequence>
<dbReference type="Gene3D" id="3.20.70.20">
    <property type="match status" value="2"/>
</dbReference>
<feature type="region of interest" description="Disordered" evidence="5">
    <location>
        <begin position="31"/>
        <end position="69"/>
    </location>
</feature>
<organism evidence="6">
    <name type="scientific">Ditylum brightwellii</name>
    <dbReference type="NCBI Taxonomy" id="49249"/>
    <lineage>
        <taxon>Eukaryota</taxon>
        <taxon>Sar</taxon>
        <taxon>Stramenopiles</taxon>
        <taxon>Ochrophyta</taxon>
        <taxon>Bacillariophyta</taxon>
        <taxon>Mediophyceae</taxon>
        <taxon>Lithodesmiophycidae</taxon>
        <taxon>Lithodesmiales</taxon>
        <taxon>Lithodesmiaceae</taxon>
        <taxon>Ditylum</taxon>
    </lineage>
</organism>
<keyword evidence="4" id="KW-0170">Cobalt</keyword>
<dbReference type="GO" id="GO:0031419">
    <property type="term" value="F:cobalamin binding"/>
    <property type="evidence" value="ECO:0007669"/>
    <property type="project" value="UniProtKB-KW"/>
</dbReference>
<evidence type="ECO:0000256" key="3">
    <source>
        <dbReference type="ARBA" id="ARBA00023002"/>
    </source>
</evidence>
<dbReference type="GO" id="GO:0006260">
    <property type="term" value="P:DNA replication"/>
    <property type="evidence" value="ECO:0007669"/>
    <property type="project" value="InterPro"/>
</dbReference>
<proteinExistence type="predicted"/>
<evidence type="ECO:0000256" key="4">
    <source>
        <dbReference type="ARBA" id="ARBA00023285"/>
    </source>
</evidence>
<keyword evidence="2" id="KW-0846">Cobalamin</keyword>
<dbReference type="GO" id="GO:0000166">
    <property type="term" value="F:nucleotide binding"/>
    <property type="evidence" value="ECO:0007669"/>
    <property type="project" value="InterPro"/>
</dbReference>
<dbReference type="PANTHER" id="PTHR43371">
    <property type="entry name" value="VITAMIN B12-DEPENDENT RIBONUCLEOTIDE REDUCTASE"/>
    <property type="match status" value="1"/>
</dbReference>
<keyword evidence="3" id="KW-0560">Oxidoreductase</keyword>
<comment type="cofactor">
    <cofactor evidence="1">
        <name>adenosylcob(III)alamin</name>
        <dbReference type="ChEBI" id="CHEBI:18408"/>
    </cofactor>
</comment>
<protein>
    <submittedName>
        <fullName evidence="6">Uncharacterized protein</fullName>
    </submittedName>
</protein>
<dbReference type="InterPro" id="IPR050862">
    <property type="entry name" value="RdRp_reductase_class-2"/>
</dbReference>
<reference evidence="6" key="1">
    <citation type="submission" date="2021-01" db="EMBL/GenBank/DDBJ databases">
        <authorList>
            <person name="Corre E."/>
            <person name="Pelletier E."/>
            <person name="Niang G."/>
            <person name="Scheremetjew M."/>
            <person name="Finn R."/>
            <person name="Kale V."/>
            <person name="Holt S."/>
            <person name="Cochrane G."/>
            <person name="Meng A."/>
            <person name="Brown T."/>
            <person name="Cohen L."/>
        </authorList>
    </citation>
    <scope>NUCLEOTIDE SEQUENCE</scope>
    <source>
        <strain evidence="6">GSO104</strain>
    </source>
</reference>
<dbReference type="GO" id="GO:0008998">
    <property type="term" value="F:ribonucleoside-triphosphate reductase (thioredoxin) activity"/>
    <property type="evidence" value="ECO:0007669"/>
    <property type="project" value="InterPro"/>
</dbReference>
<evidence type="ECO:0000313" key="6">
    <source>
        <dbReference type="EMBL" id="CAE4620221.1"/>
    </source>
</evidence>
<dbReference type="SUPFAM" id="SSF51998">
    <property type="entry name" value="PFL-like glycyl radical enzymes"/>
    <property type="match status" value="1"/>
</dbReference>
<dbReference type="PANTHER" id="PTHR43371:SF1">
    <property type="entry name" value="RIBONUCLEOSIDE-DIPHOSPHATE REDUCTASE"/>
    <property type="match status" value="1"/>
</dbReference>
<evidence type="ECO:0000256" key="1">
    <source>
        <dbReference type="ARBA" id="ARBA00001922"/>
    </source>
</evidence>
<dbReference type="EMBL" id="HBNS01027641">
    <property type="protein sequence ID" value="CAE4620221.1"/>
    <property type="molecule type" value="Transcribed_RNA"/>
</dbReference>
<accession>A0A7S4RNC3</accession>
<feature type="compositionally biased region" description="Low complexity" evidence="5">
    <location>
        <begin position="53"/>
        <end position="62"/>
    </location>
</feature>
<feature type="compositionally biased region" description="Basic and acidic residues" evidence="5">
    <location>
        <begin position="35"/>
        <end position="48"/>
    </location>
</feature>
<evidence type="ECO:0000256" key="5">
    <source>
        <dbReference type="SAM" id="MobiDB-lite"/>
    </source>
</evidence>
<dbReference type="InterPro" id="IPR013345">
    <property type="entry name" value="RTP_Rdtase_AdoCbl-dep"/>
</dbReference>
<dbReference type="GO" id="GO:0004748">
    <property type="term" value="F:ribonucleoside-diphosphate reductase activity, thioredoxin disulfide as acceptor"/>
    <property type="evidence" value="ECO:0007669"/>
    <property type="project" value="InterPro"/>
</dbReference>
<dbReference type="AlphaFoldDB" id="A0A7S4RNC3"/>
<evidence type="ECO:0000256" key="2">
    <source>
        <dbReference type="ARBA" id="ARBA00022628"/>
    </source>
</evidence>
<gene>
    <name evidence="6" type="ORF">DBRI00130_LOCUS21733</name>
</gene>
<dbReference type="NCBIfam" id="TIGR02505">
    <property type="entry name" value="RTPR"/>
    <property type="match status" value="1"/>
</dbReference>
<name>A0A7S4RNC3_9STRA</name>